<name>A0AAD8KMZ5_TARER</name>
<organism evidence="1 2">
    <name type="scientific">Tagetes erecta</name>
    <name type="common">African marigold</name>
    <dbReference type="NCBI Taxonomy" id="13708"/>
    <lineage>
        <taxon>Eukaryota</taxon>
        <taxon>Viridiplantae</taxon>
        <taxon>Streptophyta</taxon>
        <taxon>Embryophyta</taxon>
        <taxon>Tracheophyta</taxon>
        <taxon>Spermatophyta</taxon>
        <taxon>Magnoliopsida</taxon>
        <taxon>eudicotyledons</taxon>
        <taxon>Gunneridae</taxon>
        <taxon>Pentapetalae</taxon>
        <taxon>asterids</taxon>
        <taxon>campanulids</taxon>
        <taxon>Asterales</taxon>
        <taxon>Asteraceae</taxon>
        <taxon>Asteroideae</taxon>
        <taxon>Heliantheae alliance</taxon>
        <taxon>Tageteae</taxon>
        <taxon>Tagetes</taxon>
    </lineage>
</organism>
<protein>
    <submittedName>
        <fullName evidence="1">Uncharacterized protein</fullName>
    </submittedName>
</protein>
<gene>
    <name evidence="1" type="ORF">QVD17_19606</name>
</gene>
<evidence type="ECO:0000313" key="1">
    <source>
        <dbReference type="EMBL" id="KAK1424281.1"/>
    </source>
</evidence>
<dbReference type="EMBL" id="JAUHHV010000005">
    <property type="protein sequence ID" value="KAK1424281.1"/>
    <property type="molecule type" value="Genomic_DNA"/>
</dbReference>
<comment type="caution">
    <text evidence="1">The sequence shown here is derived from an EMBL/GenBank/DDBJ whole genome shotgun (WGS) entry which is preliminary data.</text>
</comment>
<dbReference type="AlphaFoldDB" id="A0AAD8KMZ5"/>
<dbReference type="Proteomes" id="UP001229421">
    <property type="component" value="Unassembled WGS sequence"/>
</dbReference>
<evidence type="ECO:0000313" key="2">
    <source>
        <dbReference type="Proteomes" id="UP001229421"/>
    </source>
</evidence>
<accession>A0AAD8KMZ5</accession>
<reference evidence="1" key="1">
    <citation type="journal article" date="2023" name="bioRxiv">
        <title>Improved chromosome-level genome assembly for marigold (Tagetes erecta).</title>
        <authorList>
            <person name="Jiang F."/>
            <person name="Yuan L."/>
            <person name="Wang S."/>
            <person name="Wang H."/>
            <person name="Xu D."/>
            <person name="Wang A."/>
            <person name="Fan W."/>
        </authorList>
    </citation>
    <scope>NUCLEOTIDE SEQUENCE</scope>
    <source>
        <strain evidence="1">WSJ</strain>
        <tissue evidence="1">Leaf</tissue>
    </source>
</reference>
<proteinExistence type="predicted"/>
<sequence length="122" mass="13714">MDNALLAGEAAKRQLIFDELHGTLSTQNGEIAALAKELRKVKIDIKKTEVRERFQIHLGRLVVIDALDHAGSDSTVYLWIYLLGVGHQLPSTEILFEHMKIDAEAYVGVRVPTIFNFMVNIL</sequence>
<keyword evidence="2" id="KW-1185">Reference proteome</keyword>